<feature type="domain" description="Cyclic nucleotide-binding" evidence="9">
    <location>
        <begin position="253"/>
        <end position="375"/>
    </location>
</feature>
<comment type="caution">
    <text evidence="10">The sequence shown here is derived from an EMBL/GenBank/DDBJ whole genome shotgun (WGS) entry which is preliminary data.</text>
</comment>
<feature type="binding site" evidence="7">
    <location>
        <position position="325"/>
    </location>
    <ligand>
        <name>3',5'-cyclic AMP</name>
        <dbReference type="ChEBI" id="CHEBI:58165"/>
        <label>2</label>
    </ligand>
</feature>
<dbReference type="GO" id="GO:0004862">
    <property type="term" value="F:cAMP-dependent protein kinase inhibitor activity"/>
    <property type="evidence" value="ECO:0007669"/>
    <property type="project" value="TreeGrafter"/>
</dbReference>
<gene>
    <name evidence="10" type="ORF">D915_008931</name>
</gene>
<evidence type="ECO:0000256" key="2">
    <source>
        <dbReference type="ARBA" id="ARBA00022553"/>
    </source>
</evidence>
<organism evidence="10 11">
    <name type="scientific">Fasciola hepatica</name>
    <name type="common">Liver fluke</name>
    <dbReference type="NCBI Taxonomy" id="6192"/>
    <lineage>
        <taxon>Eukaryota</taxon>
        <taxon>Metazoa</taxon>
        <taxon>Spiralia</taxon>
        <taxon>Lophotrochozoa</taxon>
        <taxon>Platyhelminthes</taxon>
        <taxon>Trematoda</taxon>
        <taxon>Digenea</taxon>
        <taxon>Plagiorchiida</taxon>
        <taxon>Echinostomata</taxon>
        <taxon>Echinostomatoidea</taxon>
        <taxon>Fasciolidae</taxon>
        <taxon>Fasciola</taxon>
    </lineage>
</organism>
<name>A0A4E0QYF1_FASHE</name>
<evidence type="ECO:0000313" key="11">
    <source>
        <dbReference type="Proteomes" id="UP000230066"/>
    </source>
</evidence>
<keyword evidence="4" id="KW-0677">Repeat</keyword>
<evidence type="ECO:0000313" key="10">
    <source>
        <dbReference type="EMBL" id="THD19963.1"/>
    </source>
</evidence>
<dbReference type="Pfam" id="PF00027">
    <property type="entry name" value="cNMP_binding"/>
    <property type="match status" value="2"/>
</dbReference>
<dbReference type="PIRSF" id="PIRSF000548">
    <property type="entry name" value="PK_regulatory"/>
    <property type="match status" value="1"/>
</dbReference>
<keyword evidence="5 7" id="KW-0547">Nucleotide-binding</keyword>
<dbReference type="PROSITE" id="PS00888">
    <property type="entry name" value="CNMP_BINDING_1"/>
    <property type="match status" value="1"/>
</dbReference>
<comment type="similarity">
    <text evidence="1">Belongs to the cAMP-dependent kinase regulatory chain family.</text>
</comment>
<evidence type="ECO:0000256" key="8">
    <source>
        <dbReference type="SAM" id="MobiDB-lite"/>
    </source>
</evidence>
<dbReference type="FunFam" id="2.60.120.10:FF:000017">
    <property type="entry name" value="cAMP-dependent protein kinase type II regulatory subunit"/>
    <property type="match status" value="1"/>
</dbReference>
<dbReference type="InterPro" id="IPR018488">
    <property type="entry name" value="cNMP-bd_CS"/>
</dbReference>
<dbReference type="InterPro" id="IPR012198">
    <property type="entry name" value="cAMP_dep_PK_reg_su"/>
</dbReference>
<dbReference type="EMBL" id="JXXN02005347">
    <property type="protein sequence ID" value="THD19963.1"/>
    <property type="molecule type" value="Genomic_DNA"/>
</dbReference>
<accession>A0A4E0QYF1</accession>
<evidence type="ECO:0000259" key="9">
    <source>
        <dbReference type="PROSITE" id="PS50042"/>
    </source>
</evidence>
<dbReference type="PRINTS" id="PR00103">
    <property type="entry name" value="CAMPKINASE"/>
</dbReference>
<evidence type="ECO:0000256" key="4">
    <source>
        <dbReference type="ARBA" id="ARBA00022737"/>
    </source>
</evidence>
<evidence type="ECO:0000256" key="6">
    <source>
        <dbReference type="ARBA" id="ARBA00023149"/>
    </source>
</evidence>
<dbReference type="SUPFAM" id="SSF51206">
    <property type="entry name" value="cAMP-binding domain-like"/>
    <property type="match status" value="2"/>
</dbReference>
<evidence type="ECO:0000256" key="5">
    <source>
        <dbReference type="ARBA" id="ARBA00022741"/>
    </source>
</evidence>
<evidence type="ECO:0000256" key="1">
    <source>
        <dbReference type="ARBA" id="ARBA00005753"/>
    </source>
</evidence>
<protein>
    <submittedName>
        <fullName evidence="10">cAMP-dependent protein kinase type II-alpha regulatory subunit</fullName>
    </submittedName>
</protein>
<dbReference type="InterPro" id="IPR018490">
    <property type="entry name" value="cNMP-bd_dom_sf"/>
</dbReference>
<feature type="region of interest" description="Disordered" evidence="8">
    <location>
        <begin position="51"/>
        <end position="78"/>
    </location>
</feature>
<dbReference type="SUPFAM" id="SSF47391">
    <property type="entry name" value="Dimerization-anchoring domain of cAMP-dependent PK regulatory subunit"/>
    <property type="match status" value="1"/>
</dbReference>
<dbReference type="Pfam" id="PF02197">
    <property type="entry name" value="RIIa"/>
    <property type="match status" value="1"/>
</dbReference>
<evidence type="ECO:0000256" key="3">
    <source>
        <dbReference type="ARBA" id="ARBA00022566"/>
    </source>
</evidence>
<keyword evidence="11" id="KW-1185">Reference proteome</keyword>
<dbReference type="InterPro" id="IPR050503">
    <property type="entry name" value="cAMP-dep_PK_reg_su-like"/>
</dbReference>
<evidence type="ECO:0000256" key="7">
    <source>
        <dbReference type="PIRSR" id="PIRSR000548-1"/>
    </source>
</evidence>
<sequence length="386" mass="43476">MSKKKHPEIPEGFQEILESLSYDVLKAQPKDVLRFCVENLSEKLSTFMAQSANVNPGPSAPPNAEEVKETEDSFMATQSDTVSQPANYTRRGGVAAESWDPENEEPHEKVVYPKTDEQKASLTESIKNILLFRCLDEDDRTEVVDAMFERKVSPGEDVITYGEPGDNFYIIESGTYDIFISADGELKKVAQYEDKGSFGELALMYNTPRAATIRAVTDGTLWAMSRETFRSIVLTKAFKKRKLYESLLESVDLLKDLSAYDRMSLADALHTRIVEAGEPVFLQGEVGQEMYFIESGSVVVKMKGSEENAEEVELCDLVQNDYFGELALITKNPRAASVFAKERTRLAVLEVDSFERILGPCKATLEQKQEEYAERRQQFSTLSQRL</sequence>
<dbReference type="PROSITE" id="PS50042">
    <property type="entry name" value="CNMP_BINDING_3"/>
    <property type="match status" value="2"/>
</dbReference>
<dbReference type="PANTHER" id="PTHR11635:SF152">
    <property type="entry name" value="CAMP-DEPENDENT PROTEIN KINASE TYPE I REGULATORY SUBUNIT-RELATED"/>
    <property type="match status" value="1"/>
</dbReference>
<feature type="binding site" evidence="7">
    <location>
        <position position="200"/>
    </location>
    <ligand>
        <name>3',5'-cyclic AMP</name>
        <dbReference type="ChEBI" id="CHEBI:58165"/>
        <label>1</label>
    </ligand>
</feature>
<dbReference type="GO" id="GO:0030552">
    <property type="term" value="F:cAMP binding"/>
    <property type="evidence" value="ECO:0007669"/>
    <property type="project" value="UniProtKB-KW"/>
</dbReference>
<feature type="binding site" evidence="7">
    <location>
        <position position="209"/>
    </location>
    <ligand>
        <name>3',5'-cyclic AMP</name>
        <dbReference type="ChEBI" id="CHEBI:58165"/>
        <label>1</label>
    </ligand>
</feature>
<feature type="binding site" evidence="7">
    <location>
        <position position="334"/>
    </location>
    <ligand>
        <name>3',5'-cyclic AMP</name>
        <dbReference type="ChEBI" id="CHEBI:58165"/>
        <label>2</label>
    </ligand>
</feature>
<dbReference type="InterPro" id="IPR003117">
    <property type="entry name" value="cAMP_dep_PK_reg_su_I/II_a/b"/>
</dbReference>
<dbReference type="Proteomes" id="UP000230066">
    <property type="component" value="Unassembled WGS sequence"/>
</dbReference>
<feature type="domain" description="Cyclic nucleotide-binding" evidence="9">
    <location>
        <begin position="131"/>
        <end position="250"/>
    </location>
</feature>
<dbReference type="InterPro" id="IPR014710">
    <property type="entry name" value="RmlC-like_jellyroll"/>
</dbReference>
<keyword evidence="6 7" id="KW-0114">cAMP</keyword>
<keyword evidence="2" id="KW-0597">Phosphoprotein</keyword>
<keyword evidence="3 7" id="KW-0116">cAMP-binding</keyword>
<dbReference type="CDD" id="cd00038">
    <property type="entry name" value="CAP_ED"/>
    <property type="match status" value="2"/>
</dbReference>
<reference evidence="10" key="1">
    <citation type="submission" date="2019-03" db="EMBL/GenBank/DDBJ databases">
        <title>Improved annotation for the trematode Fasciola hepatica.</title>
        <authorList>
            <person name="Choi Y.-J."/>
            <person name="Martin J."/>
            <person name="Mitreva M."/>
        </authorList>
    </citation>
    <scope>NUCLEOTIDE SEQUENCE [LARGE SCALE GENOMIC DNA]</scope>
</reference>
<dbReference type="SMART" id="SM00100">
    <property type="entry name" value="cNMP"/>
    <property type="match status" value="2"/>
</dbReference>
<dbReference type="InterPro" id="IPR000595">
    <property type="entry name" value="cNMP-bd_dom"/>
</dbReference>
<dbReference type="GO" id="GO:0005952">
    <property type="term" value="C:cAMP-dependent protein kinase complex"/>
    <property type="evidence" value="ECO:0007669"/>
    <property type="project" value="InterPro"/>
</dbReference>
<dbReference type="Gene3D" id="1.20.890.10">
    <property type="entry name" value="cAMP-dependent protein kinase regulatory subunit, dimerization-anchoring domain"/>
    <property type="match status" value="1"/>
</dbReference>
<dbReference type="GO" id="GO:0005829">
    <property type="term" value="C:cytosol"/>
    <property type="evidence" value="ECO:0007669"/>
    <property type="project" value="TreeGrafter"/>
</dbReference>
<dbReference type="PROSITE" id="PS00889">
    <property type="entry name" value="CNMP_BINDING_2"/>
    <property type="match status" value="2"/>
</dbReference>
<dbReference type="AlphaFoldDB" id="A0A4E0QYF1"/>
<proteinExistence type="inferred from homology"/>
<dbReference type="PANTHER" id="PTHR11635">
    <property type="entry name" value="CAMP-DEPENDENT PROTEIN KINASE REGULATORY CHAIN"/>
    <property type="match status" value="1"/>
</dbReference>
<dbReference type="GO" id="GO:0034236">
    <property type="term" value="F:protein kinase A catalytic subunit binding"/>
    <property type="evidence" value="ECO:0007669"/>
    <property type="project" value="TreeGrafter"/>
</dbReference>
<dbReference type="Gene3D" id="2.60.120.10">
    <property type="entry name" value="Jelly Rolls"/>
    <property type="match status" value="2"/>
</dbReference>